<dbReference type="PANTHER" id="PTHR39201">
    <property type="entry name" value="EXPORTED PROTEIN-RELATED"/>
    <property type="match status" value="1"/>
</dbReference>
<dbReference type="Gene3D" id="3.40.50.360">
    <property type="match status" value="1"/>
</dbReference>
<name>A0A2M6K7S7_9BACT</name>
<evidence type="ECO:0000259" key="1">
    <source>
        <dbReference type="PROSITE" id="PS50902"/>
    </source>
</evidence>
<comment type="caution">
    <text evidence="2">The sequence shown here is derived from an EMBL/GenBank/DDBJ whole genome shotgun (WGS) entry which is preliminary data.</text>
</comment>
<dbReference type="InterPro" id="IPR008254">
    <property type="entry name" value="Flavodoxin/NO_synth"/>
</dbReference>
<proteinExistence type="predicted"/>
<organism evidence="2 3">
    <name type="scientific">Candidatus Falkowbacteria bacterium CG11_big_fil_rev_8_21_14_0_20_39_10</name>
    <dbReference type="NCBI Taxonomy" id="1974570"/>
    <lineage>
        <taxon>Bacteria</taxon>
        <taxon>Candidatus Falkowiibacteriota</taxon>
    </lineage>
</organism>
<feature type="domain" description="Flavodoxin-like" evidence="1">
    <location>
        <begin position="1"/>
        <end position="152"/>
    </location>
</feature>
<dbReference type="AlphaFoldDB" id="A0A2M6K7S7"/>
<dbReference type="PROSITE" id="PS50902">
    <property type="entry name" value="FLAVODOXIN_LIKE"/>
    <property type="match status" value="1"/>
</dbReference>
<dbReference type="EMBL" id="PCWW01000076">
    <property type="protein sequence ID" value="PIR12680.1"/>
    <property type="molecule type" value="Genomic_DNA"/>
</dbReference>
<reference evidence="2 3" key="1">
    <citation type="submission" date="2017-09" db="EMBL/GenBank/DDBJ databases">
        <title>Depth-based differentiation of microbial function through sediment-hosted aquifers and enrichment of novel symbionts in the deep terrestrial subsurface.</title>
        <authorList>
            <person name="Probst A.J."/>
            <person name="Ladd B."/>
            <person name="Jarett J.K."/>
            <person name="Geller-Mcgrath D.E."/>
            <person name="Sieber C.M."/>
            <person name="Emerson J.B."/>
            <person name="Anantharaman K."/>
            <person name="Thomas B.C."/>
            <person name="Malmstrom R."/>
            <person name="Stieglmeier M."/>
            <person name="Klingl A."/>
            <person name="Woyke T."/>
            <person name="Ryan C.M."/>
            <person name="Banfield J.F."/>
        </authorList>
    </citation>
    <scope>NUCLEOTIDE SEQUENCE [LARGE SCALE GENOMIC DNA]</scope>
    <source>
        <strain evidence="2">CG11_big_fil_rev_8_21_14_0_20_39_10</strain>
    </source>
</reference>
<dbReference type="Proteomes" id="UP000230869">
    <property type="component" value="Unassembled WGS sequence"/>
</dbReference>
<accession>A0A2M6K7S7</accession>
<dbReference type="InterPro" id="IPR029039">
    <property type="entry name" value="Flavoprotein-like_sf"/>
</dbReference>
<dbReference type="SUPFAM" id="SSF52218">
    <property type="entry name" value="Flavoproteins"/>
    <property type="match status" value="1"/>
</dbReference>
<gene>
    <name evidence="2" type="ORF">COV49_04630</name>
</gene>
<dbReference type="Pfam" id="PF12682">
    <property type="entry name" value="Flavodoxin_4"/>
    <property type="match status" value="1"/>
</dbReference>
<evidence type="ECO:0000313" key="2">
    <source>
        <dbReference type="EMBL" id="PIR12680.1"/>
    </source>
</evidence>
<dbReference type="GO" id="GO:0010181">
    <property type="term" value="F:FMN binding"/>
    <property type="evidence" value="ECO:0007669"/>
    <property type="project" value="InterPro"/>
</dbReference>
<sequence>MYYSFEGSTEFIAKIIGQKLGADVLKLEPENEIKSRGFMKFFWGGKQATMKEKPKLKPLTKNPADYDLIFIGTPVWVWTFAPPLRSFFGQVKLQGKKIVLFASFGGGLGKTFVNMKKELGGNDIIAEKTFREPVKKPEEGRGEVEEWIEDLRIV</sequence>
<dbReference type="PANTHER" id="PTHR39201:SF1">
    <property type="entry name" value="FLAVODOXIN-LIKE DOMAIN-CONTAINING PROTEIN"/>
    <property type="match status" value="1"/>
</dbReference>
<evidence type="ECO:0000313" key="3">
    <source>
        <dbReference type="Proteomes" id="UP000230869"/>
    </source>
</evidence>
<protein>
    <submittedName>
        <fullName evidence="2">Flavodoxin</fullName>
    </submittedName>
</protein>